<dbReference type="EMBL" id="JBHTJG010000003">
    <property type="protein sequence ID" value="MFD0946450.1"/>
    <property type="molecule type" value="Genomic_DNA"/>
</dbReference>
<comment type="caution">
    <text evidence="2">The sequence shown here is derived from an EMBL/GenBank/DDBJ whole genome shotgun (WGS) entry which is preliminary data.</text>
</comment>
<evidence type="ECO:0008006" key="4">
    <source>
        <dbReference type="Google" id="ProtNLM"/>
    </source>
</evidence>
<protein>
    <recommendedName>
        <fullName evidence="4">Nucleotide modification associated domain-containing protein</fullName>
    </recommendedName>
</protein>
<evidence type="ECO:0000313" key="2">
    <source>
        <dbReference type="EMBL" id="MFD0946450.1"/>
    </source>
</evidence>
<dbReference type="Proteomes" id="UP001596977">
    <property type="component" value="Unassembled WGS sequence"/>
</dbReference>
<proteinExistence type="predicted"/>
<keyword evidence="3" id="KW-1185">Reference proteome</keyword>
<gene>
    <name evidence="2" type="ORF">ACFQ1E_08890</name>
</gene>
<accession>A0ABW3H6Z9</accession>
<feature type="region of interest" description="Disordered" evidence="1">
    <location>
        <begin position="198"/>
        <end position="222"/>
    </location>
</feature>
<evidence type="ECO:0000313" key="3">
    <source>
        <dbReference type="Proteomes" id="UP001596977"/>
    </source>
</evidence>
<evidence type="ECO:0000256" key="1">
    <source>
        <dbReference type="SAM" id="MobiDB-lite"/>
    </source>
</evidence>
<reference evidence="3" key="1">
    <citation type="journal article" date="2019" name="Int. J. Syst. Evol. Microbiol.">
        <title>The Global Catalogue of Microorganisms (GCM) 10K type strain sequencing project: providing services to taxonomists for standard genome sequencing and annotation.</title>
        <authorList>
            <consortium name="The Broad Institute Genomics Platform"/>
            <consortium name="The Broad Institute Genome Sequencing Center for Infectious Disease"/>
            <person name="Wu L."/>
            <person name="Ma J."/>
        </authorList>
    </citation>
    <scope>NUCLEOTIDE SEQUENCE [LARGE SCALE GENOMIC DNA]</scope>
    <source>
        <strain evidence="3">CCUG 62982</strain>
    </source>
</reference>
<sequence length="222" mass="24518">MTQIRLFTPNDPAGFVPQSLHGDSIEVQSGRIVPGDLYLIYFSARMTGTNLTWVVKHVSGPLAGSIEDTELAFFTRAKNGPAYDPTLSANGFDRTIVWKKATYLTLVVDLDGYDFHWDRVRGIEPVTFLKYKGTDPARFDPNYAFYDARSVVIAGCKGVRMINHFTKKGGTPIGEDDTQRYCMVFNMSVLMAPPSIPQPLGWDPDSENQGPDGDGDSLLLSA</sequence>
<dbReference type="RefSeq" id="WP_264943819.1">
    <property type="nucleotide sequence ID" value="NZ_JAPDRA010000003.1"/>
</dbReference>
<organism evidence="2 3">
    <name type="scientific">Sphingomonas canadensis</name>
    <dbReference type="NCBI Taxonomy" id="1219257"/>
    <lineage>
        <taxon>Bacteria</taxon>
        <taxon>Pseudomonadati</taxon>
        <taxon>Pseudomonadota</taxon>
        <taxon>Alphaproteobacteria</taxon>
        <taxon>Sphingomonadales</taxon>
        <taxon>Sphingomonadaceae</taxon>
        <taxon>Sphingomonas</taxon>
    </lineage>
</organism>
<name>A0ABW3H6Z9_9SPHN</name>